<name>A0AAD8SHF6_LOLMU</name>
<keyword evidence="4" id="KW-1185">Reference proteome</keyword>
<dbReference type="GO" id="GO:0046872">
    <property type="term" value="F:metal ion binding"/>
    <property type="evidence" value="ECO:0007669"/>
    <property type="project" value="UniProtKB-KW"/>
</dbReference>
<reference evidence="3" key="1">
    <citation type="submission" date="2023-07" db="EMBL/GenBank/DDBJ databases">
        <title>A chromosome-level genome assembly of Lolium multiflorum.</title>
        <authorList>
            <person name="Chen Y."/>
            <person name="Copetti D."/>
            <person name="Kolliker R."/>
            <person name="Studer B."/>
        </authorList>
    </citation>
    <scope>NUCLEOTIDE SEQUENCE</scope>
    <source>
        <strain evidence="3">02402/16</strain>
        <tissue evidence="3">Leaf</tissue>
    </source>
</reference>
<feature type="region of interest" description="Disordered" evidence="2">
    <location>
        <begin position="48"/>
        <end position="75"/>
    </location>
</feature>
<evidence type="ECO:0000256" key="1">
    <source>
        <dbReference type="PIRSR" id="PIRSR605019-1"/>
    </source>
</evidence>
<evidence type="ECO:0000313" key="3">
    <source>
        <dbReference type="EMBL" id="KAK1652300.1"/>
    </source>
</evidence>
<gene>
    <name evidence="3" type="ORF">QYE76_070105</name>
</gene>
<dbReference type="AlphaFoldDB" id="A0AAD8SHF6"/>
<dbReference type="InterPro" id="IPR011257">
    <property type="entry name" value="DNA_glycosylase"/>
</dbReference>
<accession>A0AAD8SHF6</accession>
<dbReference type="Gene3D" id="1.10.340.30">
    <property type="entry name" value="Hypothetical protein, domain 2"/>
    <property type="match status" value="1"/>
</dbReference>
<dbReference type="EMBL" id="JAUUTY010000004">
    <property type="protein sequence ID" value="KAK1652300.1"/>
    <property type="molecule type" value="Genomic_DNA"/>
</dbReference>
<feature type="binding site" evidence="1">
    <location>
        <position position="93"/>
    </location>
    <ligand>
        <name>Zn(2+)</name>
        <dbReference type="ChEBI" id="CHEBI:29105"/>
    </ligand>
</feature>
<dbReference type="SUPFAM" id="SSF48150">
    <property type="entry name" value="DNA-glycosylase"/>
    <property type="match status" value="1"/>
</dbReference>
<evidence type="ECO:0000313" key="4">
    <source>
        <dbReference type="Proteomes" id="UP001231189"/>
    </source>
</evidence>
<dbReference type="PANTHER" id="PTHR31116:SF25">
    <property type="entry name" value="DNA GLYCOSYLASE SUPERFAMILY PROTEIN"/>
    <property type="match status" value="1"/>
</dbReference>
<sequence>MPGVTSSSPASGLPELPRIRTTLPAACSKVTSARGKVGRACKVQGYTKPKEGECDESASSARHLSPPPQVDPAGKRRCSWITANSESIYVAFHDEEWGVPAHDDRKLFELLTLSQALAELTWPVILSKREEFRAMVDGFYDASLGEFTDKKKMNQLPKSNGTTLLSEQKMRAVITNAKQIRK</sequence>
<dbReference type="PANTHER" id="PTHR31116">
    <property type="entry name" value="OS04G0501200 PROTEIN"/>
    <property type="match status" value="1"/>
</dbReference>
<feature type="binding site" evidence="1">
    <location>
        <position position="78"/>
    </location>
    <ligand>
        <name>Zn(2+)</name>
        <dbReference type="ChEBI" id="CHEBI:29105"/>
    </ligand>
</feature>
<keyword evidence="1" id="KW-0862">Zinc</keyword>
<organism evidence="3 4">
    <name type="scientific">Lolium multiflorum</name>
    <name type="common">Italian ryegrass</name>
    <name type="synonym">Lolium perenne subsp. multiflorum</name>
    <dbReference type="NCBI Taxonomy" id="4521"/>
    <lineage>
        <taxon>Eukaryota</taxon>
        <taxon>Viridiplantae</taxon>
        <taxon>Streptophyta</taxon>
        <taxon>Embryophyta</taxon>
        <taxon>Tracheophyta</taxon>
        <taxon>Spermatophyta</taxon>
        <taxon>Magnoliopsida</taxon>
        <taxon>Liliopsida</taxon>
        <taxon>Poales</taxon>
        <taxon>Poaceae</taxon>
        <taxon>BOP clade</taxon>
        <taxon>Pooideae</taxon>
        <taxon>Poodae</taxon>
        <taxon>Poeae</taxon>
        <taxon>Poeae Chloroplast Group 2 (Poeae type)</taxon>
        <taxon>Loliodinae</taxon>
        <taxon>Loliinae</taxon>
        <taxon>Lolium</taxon>
    </lineage>
</organism>
<proteinExistence type="predicted"/>
<dbReference type="GO" id="GO:0008725">
    <property type="term" value="F:DNA-3-methyladenine glycosylase activity"/>
    <property type="evidence" value="ECO:0007669"/>
    <property type="project" value="InterPro"/>
</dbReference>
<comment type="caution">
    <text evidence="3">The sequence shown here is derived from an EMBL/GenBank/DDBJ whole genome shotgun (WGS) entry which is preliminary data.</text>
</comment>
<protein>
    <recommendedName>
        <fullName evidence="5">DNA-3-methyladenine glycosylase I</fullName>
    </recommendedName>
</protein>
<dbReference type="Pfam" id="PF03352">
    <property type="entry name" value="Adenine_glyco"/>
    <property type="match status" value="1"/>
</dbReference>
<dbReference type="InterPro" id="IPR005019">
    <property type="entry name" value="Adenine_glyco"/>
</dbReference>
<evidence type="ECO:0000256" key="2">
    <source>
        <dbReference type="SAM" id="MobiDB-lite"/>
    </source>
</evidence>
<dbReference type="Proteomes" id="UP001231189">
    <property type="component" value="Unassembled WGS sequence"/>
</dbReference>
<dbReference type="GO" id="GO:0006284">
    <property type="term" value="P:base-excision repair"/>
    <property type="evidence" value="ECO:0007669"/>
    <property type="project" value="InterPro"/>
</dbReference>
<evidence type="ECO:0008006" key="5">
    <source>
        <dbReference type="Google" id="ProtNLM"/>
    </source>
</evidence>
<keyword evidence="1" id="KW-0479">Metal-binding</keyword>